<dbReference type="PROSITE" id="PS00137">
    <property type="entry name" value="SUBTILASE_HIS"/>
    <property type="match status" value="1"/>
</dbReference>
<dbReference type="SUPFAM" id="SSF54897">
    <property type="entry name" value="Protease propeptides/inhibitors"/>
    <property type="match status" value="1"/>
</dbReference>
<evidence type="ECO:0000256" key="5">
    <source>
        <dbReference type="PIRSR" id="PIRSR615500-1"/>
    </source>
</evidence>
<proteinExistence type="inferred from homology"/>
<keyword evidence="9" id="KW-0812">Transmembrane</keyword>
<feature type="domain" description="Inhibitor I9" evidence="11">
    <location>
        <begin position="128"/>
        <end position="165"/>
    </location>
</feature>
<dbReference type="PROSITE" id="PS00136">
    <property type="entry name" value="SUBTILASE_ASP"/>
    <property type="match status" value="1"/>
</dbReference>
<evidence type="ECO:0000259" key="11">
    <source>
        <dbReference type="Pfam" id="PF05922"/>
    </source>
</evidence>
<dbReference type="Gene3D" id="3.30.70.80">
    <property type="entry name" value="Peptidase S8 propeptide/proteinase inhibitor I9"/>
    <property type="match status" value="1"/>
</dbReference>
<name>A0A1F7GA18_9BACT</name>
<feature type="active site" description="Charge relay system" evidence="5 6">
    <location>
        <position position="240"/>
    </location>
</feature>
<keyword evidence="9" id="KW-0472">Membrane</keyword>
<dbReference type="InterPro" id="IPR010259">
    <property type="entry name" value="S8pro/Inhibitor_I9"/>
</dbReference>
<dbReference type="GO" id="GO:0004252">
    <property type="term" value="F:serine-type endopeptidase activity"/>
    <property type="evidence" value="ECO:0007669"/>
    <property type="project" value="UniProtKB-UniRule"/>
</dbReference>
<evidence type="ECO:0000256" key="9">
    <source>
        <dbReference type="SAM" id="Phobius"/>
    </source>
</evidence>
<comment type="similarity">
    <text evidence="1 6 7">Belongs to the peptidase S8 family.</text>
</comment>
<evidence type="ECO:0000259" key="10">
    <source>
        <dbReference type="Pfam" id="PF00082"/>
    </source>
</evidence>
<evidence type="ECO:0000313" key="12">
    <source>
        <dbReference type="EMBL" id="OGK15731.1"/>
    </source>
</evidence>
<evidence type="ECO:0000256" key="7">
    <source>
        <dbReference type="RuleBase" id="RU003355"/>
    </source>
</evidence>
<evidence type="ECO:0008006" key="14">
    <source>
        <dbReference type="Google" id="ProtNLM"/>
    </source>
</evidence>
<dbReference type="InterPro" id="IPR015500">
    <property type="entry name" value="Peptidase_S8_subtilisin-rel"/>
</dbReference>
<dbReference type="AlphaFoldDB" id="A0A1F7GA18"/>
<feature type="compositionally biased region" description="Low complexity" evidence="8">
    <location>
        <begin position="175"/>
        <end position="204"/>
    </location>
</feature>
<dbReference type="InterPro" id="IPR022398">
    <property type="entry name" value="Peptidase_S8_His-AS"/>
</dbReference>
<evidence type="ECO:0000256" key="8">
    <source>
        <dbReference type="SAM" id="MobiDB-lite"/>
    </source>
</evidence>
<dbReference type="InterPro" id="IPR023827">
    <property type="entry name" value="Peptidase_S8_Asp-AS"/>
</dbReference>
<dbReference type="PANTHER" id="PTHR43806">
    <property type="entry name" value="PEPTIDASE S8"/>
    <property type="match status" value="1"/>
</dbReference>
<evidence type="ECO:0000256" key="4">
    <source>
        <dbReference type="ARBA" id="ARBA00022825"/>
    </source>
</evidence>
<dbReference type="Gene3D" id="3.40.50.200">
    <property type="entry name" value="Peptidase S8/S53 domain"/>
    <property type="match status" value="1"/>
</dbReference>
<feature type="active site" description="Charge relay system" evidence="5 6">
    <location>
        <position position="273"/>
    </location>
</feature>
<keyword evidence="3 6" id="KW-0378">Hydrolase</keyword>
<dbReference type="SUPFAM" id="SSF52743">
    <property type="entry name" value="Subtilisin-like"/>
    <property type="match status" value="1"/>
</dbReference>
<evidence type="ECO:0000256" key="3">
    <source>
        <dbReference type="ARBA" id="ARBA00022801"/>
    </source>
</evidence>
<dbReference type="PANTHER" id="PTHR43806:SF11">
    <property type="entry name" value="CEREVISIN-RELATED"/>
    <property type="match status" value="1"/>
</dbReference>
<dbReference type="GO" id="GO:0005615">
    <property type="term" value="C:extracellular space"/>
    <property type="evidence" value="ECO:0007669"/>
    <property type="project" value="TreeGrafter"/>
</dbReference>
<feature type="region of interest" description="Disordered" evidence="8">
    <location>
        <begin position="495"/>
        <end position="514"/>
    </location>
</feature>
<dbReference type="InterPro" id="IPR037045">
    <property type="entry name" value="S8pro/Inhibitor_I9_sf"/>
</dbReference>
<feature type="transmembrane region" description="Helical" evidence="9">
    <location>
        <begin position="59"/>
        <end position="76"/>
    </location>
</feature>
<protein>
    <recommendedName>
        <fullName evidence="14">Peptidase S8/S53 domain-containing protein</fullName>
    </recommendedName>
</protein>
<keyword evidence="4 6" id="KW-0720">Serine protease</keyword>
<reference evidence="12 13" key="1">
    <citation type="journal article" date="2016" name="Nat. Commun.">
        <title>Thousands of microbial genomes shed light on interconnected biogeochemical processes in an aquifer system.</title>
        <authorList>
            <person name="Anantharaman K."/>
            <person name="Brown C.T."/>
            <person name="Hug L.A."/>
            <person name="Sharon I."/>
            <person name="Castelle C.J."/>
            <person name="Probst A.J."/>
            <person name="Thomas B.C."/>
            <person name="Singh A."/>
            <person name="Wilkins M.J."/>
            <person name="Karaoz U."/>
            <person name="Brodie E.L."/>
            <person name="Williams K.H."/>
            <person name="Hubbard S.S."/>
            <person name="Banfield J.F."/>
        </authorList>
    </citation>
    <scope>NUCLEOTIDE SEQUENCE [LARGE SCALE GENOMIC DNA]</scope>
</reference>
<evidence type="ECO:0000256" key="6">
    <source>
        <dbReference type="PROSITE-ProRule" id="PRU01240"/>
    </source>
</evidence>
<dbReference type="EMBL" id="MFZG01000033">
    <property type="protein sequence ID" value="OGK15731.1"/>
    <property type="molecule type" value="Genomic_DNA"/>
</dbReference>
<dbReference type="Pfam" id="PF05922">
    <property type="entry name" value="Inhibitor_I9"/>
    <property type="match status" value="1"/>
</dbReference>
<dbReference type="InterPro" id="IPR023828">
    <property type="entry name" value="Peptidase_S8_Ser-AS"/>
</dbReference>
<keyword evidence="9" id="KW-1133">Transmembrane helix</keyword>
<sequence>MIVRKLSLLKIKNSRPVMTPLKNAPGKPFSPAEKKSKNNISLTFVFVFDKIGLKMKKPLFSALISLIGLLTVISLVRSVQSFTKPDIFQFLDRTIPNQYIVVYKDSVKDTDSVTNELEKLFNLQSQFRFNKILKGYTATFTPDKLEKIKTDPRVAFVTEDREITIAQWWKRKKTPIPTRTPTRTPTPIQSPSSTPTPTLNQSPSATPTVGASNQTIPTGVSRIGLTATNEGAAIGVAILDTGIDLDHPDLSGNIVADKSCISGASRGDDDHGHGTHVAGTVAALNNSFGVIGVAPQAKLIAVKVLNRYGSGSYSTIICGLDWIAQNSSNYNIKVANMSLGGGGSSDGNCGNSNNDAFHLAVCRARDAGITVAVAAGNSNANAANSVPAAYDDAVITVSALADSDGQPGGLGPNTSYGADDTFASFSNYGNVVDLGGPGVNILSTLRGGGYGTMSGTSMASPHVAGAAALYLKINPGAKWNEVRDGLISLGESLNLGHTDPSGLHPEKVVKTNSL</sequence>
<dbReference type="PRINTS" id="PR00723">
    <property type="entry name" value="SUBTILISIN"/>
</dbReference>
<feature type="domain" description="Peptidase S8/S53" evidence="10">
    <location>
        <begin position="232"/>
        <end position="487"/>
    </location>
</feature>
<accession>A0A1F7GA18</accession>
<organism evidence="12 13">
    <name type="scientific">Candidatus Roizmanbacteria bacterium RIFCSPHIGHO2_01_FULL_39_12c</name>
    <dbReference type="NCBI Taxonomy" id="1802031"/>
    <lineage>
        <taxon>Bacteria</taxon>
        <taxon>Candidatus Roizmaniibacteriota</taxon>
    </lineage>
</organism>
<dbReference type="InterPro" id="IPR036852">
    <property type="entry name" value="Peptidase_S8/S53_dom_sf"/>
</dbReference>
<dbReference type="Proteomes" id="UP000177208">
    <property type="component" value="Unassembled WGS sequence"/>
</dbReference>
<dbReference type="InterPro" id="IPR000209">
    <property type="entry name" value="Peptidase_S8/S53_dom"/>
</dbReference>
<dbReference type="InterPro" id="IPR050131">
    <property type="entry name" value="Peptidase_S8_subtilisin-like"/>
</dbReference>
<keyword evidence="2 6" id="KW-0645">Protease</keyword>
<comment type="caution">
    <text evidence="12">The sequence shown here is derived from an EMBL/GenBank/DDBJ whole genome shotgun (WGS) entry which is preliminary data.</text>
</comment>
<feature type="compositionally biased region" description="Polar residues" evidence="8">
    <location>
        <begin position="205"/>
        <end position="215"/>
    </location>
</feature>
<evidence type="ECO:0000256" key="1">
    <source>
        <dbReference type="ARBA" id="ARBA00011073"/>
    </source>
</evidence>
<dbReference type="PROSITE" id="PS00138">
    <property type="entry name" value="SUBTILASE_SER"/>
    <property type="match status" value="1"/>
</dbReference>
<dbReference type="Pfam" id="PF00082">
    <property type="entry name" value="Peptidase_S8"/>
    <property type="match status" value="1"/>
</dbReference>
<evidence type="ECO:0000313" key="13">
    <source>
        <dbReference type="Proteomes" id="UP000177208"/>
    </source>
</evidence>
<feature type="region of interest" description="Disordered" evidence="8">
    <location>
        <begin position="174"/>
        <end position="215"/>
    </location>
</feature>
<dbReference type="GO" id="GO:0006508">
    <property type="term" value="P:proteolysis"/>
    <property type="evidence" value="ECO:0007669"/>
    <property type="project" value="UniProtKB-KW"/>
</dbReference>
<feature type="compositionally biased region" description="Basic and acidic residues" evidence="8">
    <location>
        <begin position="504"/>
        <end position="514"/>
    </location>
</feature>
<evidence type="ECO:0000256" key="2">
    <source>
        <dbReference type="ARBA" id="ARBA00022670"/>
    </source>
</evidence>
<feature type="active site" description="Charge relay system" evidence="5 6">
    <location>
        <position position="457"/>
    </location>
</feature>
<gene>
    <name evidence="12" type="ORF">A2774_00605</name>
</gene>
<dbReference type="PROSITE" id="PS51892">
    <property type="entry name" value="SUBTILASE"/>
    <property type="match status" value="1"/>
</dbReference>